<accession>A0AAJ7BXV4</accession>
<organism evidence="1 2">
    <name type="scientific">Cephus cinctus</name>
    <name type="common">Wheat stem sawfly</name>
    <dbReference type="NCBI Taxonomy" id="211228"/>
    <lineage>
        <taxon>Eukaryota</taxon>
        <taxon>Metazoa</taxon>
        <taxon>Ecdysozoa</taxon>
        <taxon>Arthropoda</taxon>
        <taxon>Hexapoda</taxon>
        <taxon>Insecta</taxon>
        <taxon>Pterygota</taxon>
        <taxon>Neoptera</taxon>
        <taxon>Endopterygota</taxon>
        <taxon>Hymenoptera</taxon>
        <taxon>Cephoidea</taxon>
        <taxon>Cephidae</taxon>
        <taxon>Cephus</taxon>
    </lineage>
</organism>
<name>A0AAJ7BXV4_CEPCN</name>
<dbReference type="AlphaFoldDB" id="A0AAJ7BXV4"/>
<dbReference type="GeneID" id="107268610"/>
<dbReference type="Proteomes" id="UP000694920">
    <property type="component" value="Unplaced"/>
</dbReference>
<proteinExistence type="predicted"/>
<gene>
    <name evidence="2" type="primary">LOC107268610</name>
</gene>
<dbReference type="RefSeq" id="XP_015597052.1">
    <property type="nucleotide sequence ID" value="XM_015741566.2"/>
</dbReference>
<protein>
    <submittedName>
        <fullName evidence="2">Uncharacterized protein LOC107268610</fullName>
    </submittedName>
</protein>
<evidence type="ECO:0000313" key="2">
    <source>
        <dbReference type="RefSeq" id="XP_015597052.1"/>
    </source>
</evidence>
<keyword evidence="1" id="KW-1185">Reference proteome</keyword>
<evidence type="ECO:0000313" key="1">
    <source>
        <dbReference type="Proteomes" id="UP000694920"/>
    </source>
</evidence>
<reference evidence="2" key="1">
    <citation type="submission" date="2025-08" db="UniProtKB">
        <authorList>
            <consortium name="RefSeq"/>
        </authorList>
    </citation>
    <scope>IDENTIFICATION</scope>
</reference>
<sequence length="346" mass="39663">MQPIHRNPVHEYLGKQEREVTERISSTKSEIEKIKEVTRKLERSLFYRSVYGIDPNPDSDDDIYTAAGCPVQLQRQPQKEKRDILTAVECWHQIIDDKWVLGVVLRNVSKETLHDLDFFVCLKNTSHVAGISTIWKQNLSETMREARVCWIKTKNIEPYDSVYDDETVATYAMELPTFEKETRVEAFATVCYRLNDEELQLPIVPNFKLSLEVATGSNDSKSQQNSKYGVLAKLAICEKTIEIPNADMSENLWSILKQNKFQDCVQPLSDIPLRLQIVARSSKQLGLIEKLLRKKISEDTLSSQDQIPVIAADLALKNELLTYLEDRQPASLRAEVARVRSDILIP</sequence>
<dbReference type="KEGG" id="ccin:107268610"/>